<feature type="domain" description="DUF4143" evidence="2">
    <location>
        <begin position="205"/>
        <end position="354"/>
    </location>
</feature>
<gene>
    <name evidence="3" type="ordered locus">Metfor_1428</name>
</gene>
<dbReference type="Pfam" id="PF13173">
    <property type="entry name" value="AAA_14"/>
    <property type="match status" value="1"/>
</dbReference>
<accession>L0HGK8</accession>
<evidence type="ECO:0000313" key="3">
    <source>
        <dbReference type="EMBL" id="AGB02463.1"/>
    </source>
</evidence>
<dbReference type="EMBL" id="CP003167">
    <property type="protein sequence ID" value="AGB02463.1"/>
    <property type="molecule type" value="Genomic_DNA"/>
</dbReference>
<dbReference type="RefSeq" id="WP_015285426.1">
    <property type="nucleotide sequence ID" value="NC_019943.1"/>
</dbReference>
<dbReference type="PANTHER" id="PTHR33295:SF8">
    <property type="entry name" value="AAA+ ATPASE DOMAIN-CONTAINING PROTEIN"/>
    <property type="match status" value="1"/>
</dbReference>
<dbReference type="KEGG" id="mfo:Metfor_1428"/>
<sequence length="422" mass="48992">MTVRDALLQQKRELELRKAEPYIKRTAEIRNGNSRLIRIVSGPRRAGKSFFVTRYLMAQGPFGYVNFDDEELNSAEKIPDILTEIADLYNGSKTLLLDEIQNIPGWELLANRLARQGYMLYITGSNARLLSKELATHLTGRHTITTIFPFSFAEYLRTKPGEYTEREYRAYLAEYSVTGGFPEHLVTSIDRKEYLLRLFDAVIYKDIIQRYRVRSPQGLGNLAQYLCSTIAGEYSVHGLTRVTGCRSDRTVRKYLEYLEEAFLFFSIPRFSYKVKEQVMANRKIYCIDNGFVMAKGFRFSRNDGNLNENLVAIALHQMELSGILNLYYWKNAKHQEVDFVLHQETKVVALIQVCIDLTDEKTRRREVNALLIAGRDLSCENRIILTGEEEHITTEEWFGIRGEIQYIPLWKWLQRPGIPGYM</sequence>
<dbReference type="InParanoid" id="L0HGK8"/>
<evidence type="ECO:0000259" key="1">
    <source>
        <dbReference type="Pfam" id="PF13173"/>
    </source>
</evidence>
<dbReference type="PANTHER" id="PTHR33295">
    <property type="entry name" value="ATPASE"/>
    <property type="match status" value="1"/>
</dbReference>
<dbReference type="GeneID" id="14307817"/>
<dbReference type="AlphaFoldDB" id="L0HGK8"/>
<keyword evidence="4" id="KW-1185">Reference proteome</keyword>
<evidence type="ECO:0000259" key="2">
    <source>
        <dbReference type="Pfam" id="PF13635"/>
    </source>
</evidence>
<dbReference type="InterPro" id="IPR027417">
    <property type="entry name" value="P-loop_NTPase"/>
</dbReference>
<dbReference type="Pfam" id="PF13635">
    <property type="entry name" value="DUF4143"/>
    <property type="match status" value="1"/>
</dbReference>
<evidence type="ECO:0000313" key="4">
    <source>
        <dbReference type="Proteomes" id="UP000010824"/>
    </source>
</evidence>
<dbReference type="InterPro" id="IPR041682">
    <property type="entry name" value="AAA_14"/>
</dbReference>
<dbReference type="Proteomes" id="UP000010824">
    <property type="component" value="Chromosome"/>
</dbReference>
<dbReference type="InterPro" id="IPR025420">
    <property type="entry name" value="DUF4143"/>
</dbReference>
<name>L0HGK8_METFS</name>
<dbReference type="SUPFAM" id="SSF52540">
    <property type="entry name" value="P-loop containing nucleoside triphosphate hydrolases"/>
    <property type="match status" value="1"/>
</dbReference>
<dbReference type="eggNOG" id="arCOG03168">
    <property type="taxonomic scope" value="Archaea"/>
</dbReference>
<reference evidence="3 4" key="2">
    <citation type="journal article" date="2014" name="Genome Announc.">
        <title>Complete Genome Sequence of Methanoregula formicica SMSPT, a Mesophilic Hydrogenotrophic Methanogen Isolated from a Methanogenic Upflow Anaerobic Sludge Blanket Reactor.</title>
        <authorList>
            <person name="Yamamoto K."/>
            <person name="Tamaki H."/>
            <person name="Cadillo-Quiroz H."/>
            <person name="Imachi H."/>
            <person name="Kyrpides N."/>
            <person name="Woyke T."/>
            <person name="Goodwin L."/>
            <person name="Zinder S.H."/>
            <person name="Kamagata Y."/>
            <person name="Liu W.T."/>
        </authorList>
    </citation>
    <scope>NUCLEOTIDE SEQUENCE [LARGE SCALE GENOMIC DNA]</scope>
    <source>
        <strain evidence="4">DSM 22288 / NBRC 105244 / SMSP</strain>
    </source>
</reference>
<feature type="domain" description="AAA" evidence="1">
    <location>
        <begin position="37"/>
        <end position="156"/>
    </location>
</feature>
<dbReference type="HOGENOM" id="CLU_041527_0_0_2"/>
<reference evidence="4" key="1">
    <citation type="submission" date="2011-12" db="EMBL/GenBank/DDBJ databases">
        <title>Complete sequence of Methanoregula formicicum SMSP.</title>
        <authorList>
            <person name="Lucas S."/>
            <person name="Han J."/>
            <person name="Lapidus A."/>
            <person name="Cheng J.-F."/>
            <person name="Goodwin L."/>
            <person name="Pitluck S."/>
            <person name="Peters L."/>
            <person name="Ovchinnikova G."/>
            <person name="Teshima H."/>
            <person name="Detter J.C."/>
            <person name="Han C."/>
            <person name="Tapia R."/>
            <person name="Land M."/>
            <person name="Hauser L."/>
            <person name="Kyrpides N."/>
            <person name="Ivanova N."/>
            <person name="Pagani I."/>
            <person name="Imachi H."/>
            <person name="Tamaki H."/>
            <person name="Sekiguchi Y."/>
            <person name="Kamagata Y."/>
            <person name="Cadillo-Quiroz H."/>
            <person name="Zinder S."/>
            <person name="Liu W.-T."/>
            <person name="Woyke T."/>
        </authorList>
    </citation>
    <scope>NUCLEOTIDE SEQUENCE [LARGE SCALE GENOMIC DNA]</scope>
    <source>
        <strain evidence="4">DSM 22288 / NBRC 105244 / SMSP</strain>
    </source>
</reference>
<protein>
    <submittedName>
        <fullName evidence="3">Putative ATPase (AAA+ superfamily)</fullName>
    </submittedName>
</protein>
<organism evidence="3 4">
    <name type="scientific">Methanoregula formicica (strain DSM 22288 / NBRC 105244 / SMSP)</name>
    <dbReference type="NCBI Taxonomy" id="593750"/>
    <lineage>
        <taxon>Archaea</taxon>
        <taxon>Methanobacteriati</taxon>
        <taxon>Methanobacteriota</taxon>
        <taxon>Stenosarchaea group</taxon>
        <taxon>Methanomicrobia</taxon>
        <taxon>Methanomicrobiales</taxon>
        <taxon>Methanoregulaceae</taxon>
        <taxon>Methanoregula</taxon>
    </lineage>
</organism>
<dbReference type="OrthoDB" id="371918at2157"/>
<dbReference type="STRING" id="593750.Metfor_1428"/>
<proteinExistence type="predicted"/>